<dbReference type="GeneID" id="111245644"/>
<keyword evidence="4" id="KW-1185">Reference proteome</keyword>
<feature type="compositionally biased region" description="Polar residues" evidence="1">
    <location>
        <begin position="448"/>
        <end position="462"/>
    </location>
</feature>
<dbReference type="KEGG" id="vde:111245644"/>
<name>A0A7M7JGR9_VARDE</name>
<proteinExistence type="predicted"/>
<feature type="region of interest" description="Disordered" evidence="1">
    <location>
        <begin position="350"/>
        <end position="462"/>
    </location>
</feature>
<organism evidence="3 4">
    <name type="scientific">Varroa destructor</name>
    <name type="common">Honeybee mite</name>
    <dbReference type="NCBI Taxonomy" id="109461"/>
    <lineage>
        <taxon>Eukaryota</taxon>
        <taxon>Metazoa</taxon>
        <taxon>Ecdysozoa</taxon>
        <taxon>Arthropoda</taxon>
        <taxon>Chelicerata</taxon>
        <taxon>Arachnida</taxon>
        <taxon>Acari</taxon>
        <taxon>Parasitiformes</taxon>
        <taxon>Mesostigmata</taxon>
        <taxon>Gamasina</taxon>
        <taxon>Dermanyssoidea</taxon>
        <taxon>Varroidae</taxon>
        <taxon>Varroa</taxon>
    </lineage>
</organism>
<dbReference type="RefSeq" id="XP_022649993.1">
    <property type="nucleotide sequence ID" value="XM_022794258.1"/>
</dbReference>
<feature type="chain" id="PRO_5029893743" evidence="2">
    <location>
        <begin position="19"/>
        <end position="462"/>
    </location>
</feature>
<evidence type="ECO:0000313" key="4">
    <source>
        <dbReference type="Proteomes" id="UP000594260"/>
    </source>
</evidence>
<reference evidence="3" key="1">
    <citation type="submission" date="2021-01" db="UniProtKB">
        <authorList>
            <consortium name="EnsemblMetazoa"/>
        </authorList>
    </citation>
    <scope>IDENTIFICATION</scope>
</reference>
<evidence type="ECO:0000256" key="2">
    <source>
        <dbReference type="SAM" id="SignalP"/>
    </source>
</evidence>
<dbReference type="Proteomes" id="UP000594260">
    <property type="component" value="Unplaced"/>
</dbReference>
<dbReference type="EnsemblMetazoa" id="XM_022794258">
    <property type="protein sequence ID" value="XP_022649993"/>
    <property type="gene ID" value="LOC111245644"/>
</dbReference>
<keyword evidence="2" id="KW-0732">Signal</keyword>
<dbReference type="InParanoid" id="A0A7M7JGR9"/>
<evidence type="ECO:0000313" key="3">
    <source>
        <dbReference type="EnsemblMetazoa" id="XP_022649993"/>
    </source>
</evidence>
<feature type="signal peptide" evidence="2">
    <location>
        <begin position="1"/>
        <end position="18"/>
    </location>
</feature>
<evidence type="ECO:0000256" key="1">
    <source>
        <dbReference type="SAM" id="MobiDB-lite"/>
    </source>
</evidence>
<feature type="region of interest" description="Disordered" evidence="1">
    <location>
        <begin position="301"/>
        <end position="334"/>
    </location>
</feature>
<accession>A0A7M7JGR9</accession>
<protein>
    <submittedName>
        <fullName evidence="3">Uncharacterized protein</fullName>
    </submittedName>
</protein>
<feature type="compositionally biased region" description="Low complexity" evidence="1">
    <location>
        <begin position="359"/>
        <end position="411"/>
    </location>
</feature>
<dbReference type="AlphaFoldDB" id="A0A7M7JGR9"/>
<sequence>MKVLRCSVLLASAALVQGFSKGGSRVEGSSRDNSIAPGWILEFANGGSTQTPATKGGFPQITSIFPEIFTNRLPNVRQREPLRSVPIQQEATETPINTYVPPIQTYPQSEQRVATLPEIASMPRTQPNEVIHHHFQIPAPQSSLRRVSQTITMPPIPSVNPTWTHTAWGLSPYTPTPVAPTWTLASMPNPEGINSELLTHLIECIKHSHSSGNSMSHGSSRMTPITSVPVPAPALVSNVRPQYIHPQPLSISQPIPQQILQQLPQQQQVIQPQSQQQQQVVQPGQQQIIRSGPQQQIIQHLPQQQQQLIQPQTEHQQHRQQQIPQTSQRIQAPQQIAQVPQQIVHLQPQQTTVQVQSRPQHLQQPQEAQQQQIQPQQIRQTQPQQIQPQQLQQQPQQIPSQQILQQQQQAQHNTSSLPLLPGVHPARPTAPSPSANNNRLPGMPSLIEINQQLQPVSSSKTG</sequence>